<evidence type="ECO:0000259" key="1">
    <source>
        <dbReference type="Pfam" id="PF09346"/>
    </source>
</evidence>
<protein>
    <submittedName>
        <fullName evidence="2">SMI1/KNR4 family protein</fullName>
    </submittedName>
</protein>
<accession>A0ABT5UCG4</accession>
<proteinExistence type="predicted"/>
<dbReference type="Proteomes" id="UP001528823">
    <property type="component" value="Unassembled WGS sequence"/>
</dbReference>
<keyword evidence="3" id="KW-1185">Reference proteome</keyword>
<evidence type="ECO:0000313" key="2">
    <source>
        <dbReference type="EMBL" id="MDE1464012.1"/>
    </source>
</evidence>
<feature type="domain" description="Knr4/Smi1-like" evidence="1">
    <location>
        <begin position="30"/>
        <end position="165"/>
    </location>
</feature>
<dbReference type="EMBL" id="JAPMOU010000027">
    <property type="protein sequence ID" value="MDE1464012.1"/>
    <property type="molecule type" value="Genomic_DNA"/>
</dbReference>
<dbReference type="Gene3D" id="3.40.1580.10">
    <property type="entry name" value="SMI1/KNR4-like"/>
    <property type="match status" value="1"/>
</dbReference>
<dbReference type="SUPFAM" id="SSF160631">
    <property type="entry name" value="SMI1/KNR4-like"/>
    <property type="match status" value="1"/>
</dbReference>
<dbReference type="InterPro" id="IPR037883">
    <property type="entry name" value="Knr4/Smi1-like_sf"/>
</dbReference>
<dbReference type="Pfam" id="PF09346">
    <property type="entry name" value="SMI1_KNR4"/>
    <property type="match status" value="1"/>
</dbReference>
<name>A0ABT5UCG4_9GAMM</name>
<evidence type="ECO:0000313" key="3">
    <source>
        <dbReference type="Proteomes" id="UP001528823"/>
    </source>
</evidence>
<dbReference type="RefSeq" id="WP_274690343.1">
    <property type="nucleotide sequence ID" value="NZ_JAPMOU010000027.1"/>
</dbReference>
<reference evidence="2 3" key="1">
    <citation type="submission" date="2022-11" db="EMBL/GenBank/DDBJ databases">
        <title>Spartinivicinus poritis sp. nov., isolated from scleractinian coral Porites lutea.</title>
        <authorList>
            <person name="Zhang G."/>
            <person name="Cai L."/>
            <person name="Wei Q."/>
        </authorList>
    </citation>
    <scope>NUCLEOTIDE SEQUENCE [LARGE SCALE GENOMIC DNA]</scope>
    <source>
        <strain evidence="2 3">A2-2</strain>
    </source>
</reference>
<dbReference type="InterPro" id="IPR018958">
    <property type="entry name" value="Knr4/Smi1-like_dom"/>
</dbReference>
<comment type="caution">
    <text evidence="2">The sequence shown here is derived from an EMBL/GenBank/DDBJ whole genome shotgun (WGS) entry which is preliminary data.</text>
</comment>
<gene>
    <name evidence="2" type="ORF">ORQ98_18825</name>
</gene>
<sequence>MTNIIGQSFGRIKRWMNKNHPKGLSSLNGPATKSELARLKKYFPDSPESYLKFLSKHNGEHIAEHTDDCILPYGSQFYSISYLIDEWKQLSNIFKENEITNLPTKSYLSASWFHPRWISIAGDQIDPGSNILYFIDLEPGGGGCVGQIIYRSEDETKQLAKSFADDVPLRNAQC</sequence>
<organism evidence="2 3">
    <name type="scientific">Spartinivicinus poritis</name>
    <dbReference type="NCBI Taxonomy" id="2994640"/>
    <lineage>
        <taxon>Bacteria</taxon>
        <taxon>Pseudomonadati</taxon>
        <taxon>Pseudomonadota</taxon>
        <taxon>Gammaproteobacteria</taxon>
        <taxon>Oceanospirillales</taxon>
        <taxon>Zooshikellaceae</taxon>
        <taxon>Spartinivicinus</taxon>
    </lineage>
</organism>